<feature type="compositionally biased region" description="Polar residues" evidence="10">
    <location>
        <begin position="1137"/>
        <end position="1149"/>
    </location>
</feature>
<dbReference type="Proteomes" id="UP000318447">
    <property type="component" value="Unassembled WGS sequence"/>
</dbReference>
<organism evidence="12 13">
    <name type="scientific">Leishmania donovani</name>
    <dbReference type="NCBI Taxonomy" id="5661"/>
    <lineage>
        <taxon>Eukaryota</taxon>
        <taxon>Discoba</taxon>
        <taxon>Euglenozoa</taxon>
        <taxon>Kinetoplastea</taxon>
        <taxon>Metakinetoplastina</taxon>
        <taxon>Trypanosomatida</taxon>
        <taxon>Trypanosomatidae</taxon>
        <taxon>Leishmaniinae</taxon>
        <taxon>Leishmania</taxon>
    </lineage>
</organism>
<protein>
    <recommendedName>
        <fullName evidence="11">C3H1-type domain-containing protein</fullName>
    </recommendedName>
</protein>
<feature type="domain" description="C3H1-type" evidence="11">
    <location>
        <begin position="142"/>
        <end position="164"/>
    </location>
</feature>
<dbReference type="InterPro" id="IPR045348">
    <property type="entry name" value="CPSF4/Yth1"/>
</dbReference>
<feature type="compositionally biased region" description="Low complexity" evidence="10">
    <location>
        <begin position="1002"/>
        <end position="1011"/>
    </location>
</feature>
<dbReference type="FunFam" id="4.10.1000.10:FF:000051">
    <property type="entry name" value="Cleavage and polyadenylation specificity factor 30 kDa subunit"/>
    <property type="match status" value="1"/>
</dbReference>
<feature type="compositionally biased region" description="Basic and acidic residues" evidence="10">
    <location>
        <begin position="544"/>
        <end position="558"/>
    </location>
</feature>
<dbReference type="Gene3D" id="4.10.1000.10">
    <property type="entry name" value="Zinc finger, CCCH-type"/>
    <property type="match status" value="2"/>
</dbReference>
<feature type="zinc finger region" description="C3H1-type" evidence="9">
    <location>
        <begin position="84"/>
        <end position="111"/>
    </location>
</feature>
<evidence type="ECO:0000256" key="8">
    <source>
        <dbReference type="ARBA" id="ARBA00023242"/>
    </source>
</evidence>
<feature type="compositionally biased region" description="Low complexity" evidence="10">
    <location>
        <begin position="1100"/>
        <end position="1116"/>
    </location>
</feature>
<evidence type="ECO:0000256" key="10">
    <source>
        <dbReference type="SAM" id="MobiDB-lite"/>
    </source>
</evidence>
<feature type="region of interest" description="Disordered" evidence="10">
    <location>
        <begin position="994"/>
        <end position="1051"/>
    </location>
</feature>
<feature type="domain" description="C3H1-type" evidence="11">
    <location>
        <begin position="112"/>
        <end position="139"/>
    </location>
</feature>
<comment type="caution">
    <text evidence="12">The sequence shown here is derived from an EMBL/GenBank/DDBJ whole genome shotgun (WGS) entry which is preliminary data.</text>
</comment>
<feature type="region of interest" description="Disordered" evidence="10">
    <location>
        <begin position="544"/>
        <end position="588"/>
    </location>
</feature>
<feature type="compositionally biased region" description="Low complexity" evidence="10">
    <location>
        <begin position="568"/>
        <end position="586"/>
    </location>
</feature>
<feature type="domain" description="C3H1-type" evidence="11">
    <location>
        <begin position="56"/>
        <end position="83"/>
    </location>
</feature>
<evidence type="ECO:0000256" key="6">
    <source>
        <dbReference type="ARBA" id="ARBA00022833"/>
    </source>
</evidence>
<feature type="region of interest" description="Disordered" evidence="10">
    <location>
        <begin position="311"/>
        <end position="332"/>
    </location>
</feature>
<dbReference type="GO" id="GO:0006397">
    <property type="term" value="P:mRNA processing"/>
    <property type="evidence" value="ECO:0007669"/>
    <property type="project" value="UniProtKB-KW"/>
</dbReference>
<evidence type="ECO:0000313" key="13">
    <source>
        <dbReference type="Proteomes" id="UP000318447"/>
    </source>
</evidence>
<feature type="zinc finger region" description="C3H1-type" evidence="9">
    <location>
        <begin position="112"/>
        <end position="139"/>
    </location>
</feature>
<evidence type="ECO:0000256" key="7">
    <source>
        <dbReference type="ARBA" id="ARBA00022884"/>
    </source>
</evidence>
<feature type="zinc finger region" description="C3H1-type" evidence="9">
    <location>
        <begin position="25"/>
        <end position="52"/>
    </location>
</feature>
<sequence>MFVDDAAGTHFDFEDTLPKEQPRTEKKLEICQDFQRGRCRLGDACPQRHIISAYRTVQTKVCKHWLRGACVNGDNCLYLHEYDNRYVPQCAFFERVGECTNPECPFLHTKPNESQPECAAYRRGFCPLGPKCRLRHVKRESACPYYLAGFCPLGPRCPLGHPIQERYDRDAVSKRILAKMIVERADDPTFNRSATCYRAGCFDPGHLAPDCPASPAGGNASTSSEVRAARRITEAVLSARAKHKLQHRQPSPPAPAPPSFRAKAKAPRSPESGIEDGVVKDTVTAEVQTAARLALSYGKSAFMTHLVHQHDDAHQRPGTASASEWDQPMVSDAGEPEASAVTASSETCAVLPLRAGTPKIPRAAAGMPGLQMAIDKWWDDLTDEARVRWITSTPQGRRALQHATKLTKFGNVFCGRGRSSNSGAHVVPSMESMLTKYKSTLVQPRLPRAAALVPSPKESILRMKLHDEKDASANPSWKSTTVSSALAGMMHAASENNANRRRLRDRADAVRREEQRKLWHQALVQFLGGESAFTFVHDVKDLQQPRTEAEQAVKREADAQSGGGTGHATTVAPNTPAATATGNATPKEMADAGAPVAFSDGLLDMCEGLGIRSPRRAYVLSRVLPEVDAANASEGPPLSLAEVQDLAKKCSTEYDELRDDAVRMAHEAGFASAEDAVRAFEREQLALAVARVQARLLMFQENLPLLKRCVNVLSKESLDRIEKLLNRGQQLLYGDNAADGKQAYSKGAAVSPDGEPADADAVSIPTARHVDANCGSYQLPSGTHVGLPLRGTGTSAAANASFYPQSTPQHPASRFQRNSEKLCQRLSGESNHRYPLQNGSNRSSLHARPRASPASMGSKRLPPGFKKDKVLVSVRGRRIVQIQKEGGIVPNFEEGLDAHDTPQNFTIEELKERIRRELEEYRRLGPLMHRYESFRRRQCVTVAKRAPIMKIASRTFTAATTAALGSKPVKHVPALASGATPQRAANRFGVHAAAATTKSGPQAASASRQAAKSTNGTPVRSTLRNSHEKGRVETRRANRESHPPVMAPPVSNTYSAYYNPLQMSAGSRSAPCELSSKQTAGCSYVVPPHASNVSTRKPRSPSAAAVSKSSTTTSELATEEPARVESLSGPFMDNKVHSTSTQLSANASPAQLKPPTRTTEPQDDMEEVSLPDSMEDCDVSQPYVAPLDLSVIKK</sequence>
<feature type="compositionally biased region" description="Polar residues" evidence="10">
    <location>
        <begin position="799"/>
        <end position="810"/>
    </location>
</feature>
<keyword evidence="8" id="KW-0539">Nucleus</keyword>
<dbReference type="SMART" id="SM00356">
    <property type="entry name" value="ZnF_C3H1"/>
    <property type="match status" value="5"/>
</dbReference>
<keyword evidence="4" id="KW-0677">Repeat</keyword>
<feature type="region of interest" description="Disordered" evidence="10">
    <location>
        <begin position="1090"/>
        <end position="1181"/>
    </location>
</feature>
<proteinExistence type="predicted"/>
<dbReference type="VEuPathDB" id="TriTrypDB:LDHU3_09.0900"/>
<dbReference type="AlphaFoldDB" id="A0A504X134"/>
<name>A0A504X134_LEIDO</name>
<dbReference type="PANTHER" id="PTHR23102">
    <property type="entry name" value="CLEAVAGE AND POLYADENYLATION SPECIFICITY FACTOR SUBUNIT 4-RELATED"/>
    <property type="match status" value="1"/>
</dbReference>
<dbReference type="GO" id="GO:0008270">
    <property type="term" value="F:zinc ion binding"/>
    <property type="evidence" value="ECO:0007669"/>
    <property type="project" value="UniProtKB-KW"/>
</dbReference>
<evidence type="ECO:0000256" key="5">
    <source>
        <dbReference type="ARBA" id="ARBA00022771"/>
    </source>
</evidence>
<dbReference type="Pfam" id="PF18044">
    <property type="entry name" value="zf-CCCH_4"/>
    <property type="match status" value="1"/>
</dbReference>
<dbReference type="InterPro" id="IPR000571">
    <property type="entry name" value="Znf_CCCH"/>
</dbReference>
<dbReference type="VEuPathDB" id="TriTrypDB:LdBPK_090770.1"/>
<dbReference type="FunFam" id="4.10.1000.10:FF:000017">
    <property type="entry name" value="Cleavage and polyadenylation specificity factor 30 kDa subunit"/>
    <property type="match status" value="1"/>
</dbReference>
<feature type="compositionally biased region" description="Acidic residues" evidence="10">
    <location>
        <begin position="1161"/>
        <end position="1178"/>
    </location>
</feature>
<feature type="domain" description="C3H1-type" evidence="11">
    <location>
        <begin position="25"/>
        <end position="52"/>
    </location>
</feature>
<feature type="compositionally biased region" description="Polar residues" evidence="10">
    <location>
        <begin position="1012"/>
        <end position="1024"/>
    </location>
</feature>
<dbReference type="Pfam" id="PF14608">
    <property type="entry name" value="zf-CCCH_2"/>
    <property type="match status" value="3"/>
</dbReference>
<evidence type="ECO:0000256" key="9">
    <source>
        <dbReference type="PROSITE-ProRule" id="PRU00723"/>
    </source>
</evidence>
<evidence type="ECO:0000256" key="2">
    <source>
        <dbReference type="ARBA" id="ARBA00022664"/>
    </source>
</evidence>
<feature type="compositionally biased region" description="Basic and acidic residues" evidence="10">
    <location>
        <begin position="1025"/>
        <end position="1042"/>
    </location>
</feature>
<dbReference type="PROSITE" id="PS50103">
    <property type="entry name" value="ZF_C3H1"/>
    <property type="match status" value="5"/>
</dbReference>
<dbReference type="VEuPathDB" id="TriTrypDB:LdBPK_090750.1"/>
<feature type="region of interest" description="Disordered" evidence="10">
    <location>
        <begin position="799"/>
        <end position="864"/>
    </location>
</feature>
<evidence type="ECO:0000256" key="4">
    <source>
        <dbReference type="ARBA" id="ARBA00022737"/>
    </source>
</evidence>
<feature type="zinc finger region" description="C3H1-type" evidence="9">
    <location>
        <begin position="142"/>
        <end position="164"/>
    </location>
</feature>
<keyword evidence="3 9" id="KW-0479">Metal-binding</keyword>
<dbReference type="EMBL" id="RHLC01000042">
    <property type="protein sequence ID" value="TPP41708.1"/>
    <property type="molecule type" value="Genomic_DNA"/>
</dbReference>
<gene>
    <name evidence="12" type="ORF">CGC21_36965</name>
</gene>
<feature type="domain" description="C3H1-type" evidence="11">
    <location>
        <begin position="84"/>
        <end position="111"/>
    </location>
</feature>
<dbReference type="VEuPathDB" id="TriTrypDB:LDHU3_09.0920"/>
<evidence type="ECO:0000256" key="3">
    <source>
        <dbReference type="ARBA" id="ARBA00022723"/>
    </source>
</evidence>
<dbReference type="GO" id="GO:0005634">
    <property type="term" value="C:nucleus"/>
    <property type="evidence" value="ECO:0007669"/>
    <property type="project" value="UniProtKB-SubCell"/>
</dbReference>
<keyword evidence="2" id="KW-0507">mRNA processing</keyword>
<evidence type="ECO:0000313" key="12">
    <source>
        <dbReference type="EMBL" id="TPP41708.1"/>
    </source>
</evidence>
<keyword evidence="5 9" id="KW-0863">Zinc-finger</keyword>
<dbReference type="InterPro" id="IPR036855">
    <property type="entry name" value="Znf_CCCH_sf"/>
</dbReference>
<keyword evidence="7" id="KW-0694">RNA-binding</keyword>
<reference evidence="13" key="1">
    <citation type="submission" date="2019-02" db="EMBL/GenBank/DDBJ databases">
        <title>FDA dAtabase for Regulatory Grade micrObial Sequences (FDA-ARGOS): Supporting development and validation of Infectious Disease Dx tests.</title>
        <authorList>
            <person name="Duncan R."/>
            <person name="Fisher C."/>
            <person name="Tallon L."/>
            <person name="Sadzewicz L."/>
            <person name="Sengamalay N."/>
            <person name="Ott S."/>
            <person name="Godinez A."/>
            <person name="Nagaraj S."/>
            <person name="Vavikolanu K."/>
            <person name="Nadendla S."/>
            <person name="Aluvathingal J."/>
            <person name="Sichtig H."/>
        </authorList>
    </citation>
    <scope>NUCLEOTIDE SEQUENCE [LARGE SCALE GENOMIC DNA]</scope>
    <source>
        <strain evidence="13">FDAARGOS_361</strain>
    </source>
</reference>
<feature type="zinc finger region" description="C3H1-type" evidence="9">
    <location>
        <begin position="56"/>
        <end position="83"/>
    </location>
</feature>
<dbReference type="PANTHER" id="PTHR23102:SF24">
    <property type="entry name" value="CLEAVAGE AND POLYADENYLATION SPECIFICITY FACTOR SUBUNIT 4"/>
    <property type="match status" value="1"/>
</dbReference>
<evidence type="ECO:0000256" key="1">
    <source>
        <dbReference type="ARBA" id="ARBA00004123"/>
    </source>
</evidence>
<dbReference type="InterPro" id="IPR041367">
    <property type="entry name" value="Znf-CCCH_4"/>
</dbReference>
<keyword evidence="6 9" id="KW-0862">Zinc</keyword>
<dbReference type="GO" id="GO:0003723">
    <property type="term" value="F:RNA binding"/>
    <property type="evidence" value="ECO:0007669"/>
    <property type="project" value="UniProtKB-KW"/>
</dbReference>
<dbReference type="VEuPathDB" id="TriTrypDB:LdCL_090013100"/>
<feature type="region of interest" description="Disordered" evidence="10">
    <location>
        <begin position="240"/>
        <end position="277"/>
    </location>
</feature>
<accession>A0A504X134</accession>
<dbReference type="VEuPathDB" id="TriTrypDB:LdCL_090012900"/>
<evidence type="ECO:0000259" key="11">
    <source>
        <dbReference type="PROSITE" id="PS50103"/>
    </source>
</evidence>
<comment type="subcellular location">
    <subcellularLocation>
        <location evidence="1">Nucleus</location>
    </subcellularLocation>
</comment>
<dbReference type="SUPFAM" id="SSF90229">
    <property type="entry name" value="CCCH zinc finger"/>
    <property type="match status" value="1"/>
</dbReference>